<sequence>MDPLAPELINLIFQHVQDDYDSRELADVLRNCCLVSHGWREIAQPILFSEYPRFRQHPNKELFQTLHQQPHLQSHIKNLCIQTKLWFELPIYETVFCELAPGLKTLVITNQWTGGTPLPIAEAIVSCLSTNILTGLSFSGVTSFPISIFYQLPHLRDLHLHASTISGFSVEDGKLGLEYEPTPTRSEGLKPKLDRLFIEEASLEQIRVLHWFMSADCAFDLSELKTFYGFESPRVMGPGLEIYTICQKFVNFVASSLLNLALDPNPAVLADPVWFKFEPLPHLRSIRLSLQNDYYPLINLLPWVTNVLNSLSHPTQLEYLDLPCRFYGEGPIDLDPSLGWHQLDNFLVSGRFPNFKRVSFGAVRVFPHENDRMDAIVNGIPFLLPRLSEKGLVIVTNSPVIGYLSRRDCWYWD</sequence>
<evidence type="ECO:0000313" key="1">
    <source>
        <dbReference type="EMBL" id="TFK60700.1"/>
    </source>
</evidence>
<organism evidence="1 2">
    <name type="scientific">Pluteus cervinus</name>
    <dbReference type="NCBI Taxonomy" id="181527"/>
    <lineage>
        <taxon>Eukaryota</taxon>
        <taxon>Fungi</taxon>
        <taxon>Dikarya</taxon>
        <taxon>Basidiomycota</taxon>
        <taxon>Agaricomycotina</taxon>
        <taxon>Agaricomycetes</taxon>
        <taxon>Agaricomycetidae</taxon>
        <taxon>Agaricales</taxon>
        <taxon>Pluteineae</taxon>
        <taxon>Pluteaceae</taxon>
        <taxon>Pluteus</taxon>
    </lineage>
</organism>
<accession>A0ACD3A4Q2</accession>
<reference evidence="1 2" key="1">
    <citation type="journal article" date="2019" name="Nat. Ecol. Evol.">
        <title>Megaphylogeny resolves global patterns of mushroom evolution.</title>
        <authorList>
            <person name="Varga T."/>
            <person name="Krizsan K."/>
            <person name="Foldi C."/>
            <person name="Dima B."/>
            <person name="Sanchez-Garcia M."/>
            <person name="Sanchez-Ramirez S."/>
            <person name="Szollosi G.J."/>
            <person name="Szarkandi J.G."/>
            <person name="Papp V."/>
            <person name="Albert L."/>
            <person name="Andreopoulos W."/>
            <person name="Angelini C."/>
            <person name="Antonin V."/>
            <person name="Barry K.W."/>
            <person name="Bougher N.L."/>
            <person name="Buchanan P."/>
            <person name="Buyck B."/>
            <person name="Bense V."/>
            <person name="Catcheside P."/>
            <person name="Chovatia M."/>
            <person name="Cooper J."/>
            <person name="Damon W."/>
            <person name="Desjardin D."/>
            <person name="Finy P."/>
            <person name="Geml J."/>
            <person name="Haridas S."/>
            <person name="Hughes K."/>
            <person name="Justo A."/>
            <person name="Karasinski D."/>
            <person name="Kautmanova I."/>
            <person name="Kiss B."/>
            <person name="Kocsube S."/>
            <person name="Kotiranta H."/>
            <person name="LaButti K.M."/>
            <person name="Lechner B.E."/>
            <person name="Liimatainen K."/>
            <person name="Lipzen A."/>
            <person name="Lukacs Z."/>
            <person name="Mihaltcheva S."/>
            <person name="Morgado L.N."/>
            <person name="Niskanen T."/>
            <person name="Noordeloos M.E."/>
            <person name="Ohm R.A."/>
            <person name="Ortiz-Santana B."/>
            <person name="Ovrebo C."/>
            <person name="Racz N."/>
            <person name="Riley R."/>
            <person name="Savchenko A."/>
            <person name="Shiryaev A."/>
            <person name="Soop K."/>
            <person name="Spirin V."/>
            <person name="Szebenyi C."/>
            <person name="Tomsovsky M."/>
            <person name="Tulloss R.E."/>
            <person name="Uehling J."/>
            <person name="Grigoriev I.V."/>
            <person name="Vagvolgyi C."/>
            <person name="Papp T."/>
            <person name="Martin F.M."/>
            <person name="Miettinen O."/>
            <person name="Hibbett D.S."/>
            <person name="Nagy L.G."/>
        </authorList>
    </citation>
    <scope>NUCLEOTIDE SEQUENCE [LARGE SCALE GENOMIC DNA]</scope>
    <source>
        <strain evidence="1 2">NL-1719</strain>
    </source>
</reference>
<name>A0ACD3A4Q2_9AGAR</name>
<dbReference type="EMBL" id="ML208742">
    <property type="protein sequence ID" value="TFK60700.1"/>
    <property type="molecule type" value="Genomic_DNA"/>
</dbReference>
<protein>
    <submittedName>
        <fullName evidence="1">Uncharacterized protein</fullName>
    </submittedName>
</protein>
<proteinExistence type="predicted"/>
<keyword evidence="2" id="KW-1185">Reference proteome</keyword>
<gene>
    <name evidence="1" type="ORF">BDN72DRAFT_850295</name>
</gene>
<dbReference type="Proteomes" id="UP000308600">
    <property type="component" value="Unassembled WGS sequence"/>
</dbReference>
<evidence type="ECO:0000313" key="2">
    <source>
        <dbReference type="Proteomes" id="UP000308600"/>
    </source>
</evidence>